<gene>
    <name evidence="11" type="ORF">D0863_11836</name>
</gene>
<dbReference type="InterPro" id="IPR038459">
    <property type="entry name" value="MT_TRM10-typ_sf"/>
</dbReference>
<dbReference type="EMBL" id="QWIP01000578">
    <property type="protein sequence ID" value="RMY59734.1"/>
    <property type="molecule type" value="Genomic_DNA"/>
</dbReference>
<dbReference type="AlphaFoldDB" id="A0A3M7D601"/>
<feature type="compositionally biased region" description="Basic and acidic residues" evidence="9">
    <location>
        <begin position="112"/>
        <end position="133"/>
    </location>
</feature>
<feature type="compositionally biased region" description="Basic and acidic residues" evidence="9">
    <location>
        <begin position="252"/>
        <end position="265"/>
    </location>
</feature>
<feature type="compositionally biased region" description="Basic and acidic residues" evidence="9">
    <location>
        <begin position="281"/>
        <end position="302"/>
    </location>
</feature>
<keyword evidence="5" id="KW-0949">S-adenosyl-L-methionine</keyword>
<comment type="catalytic activity">
    <reaction evidence="8">
        <text>guanosine(9) in tRNA + S-adenosyl-L-methionine = N(1)-methylguanosine(9) in tRNA + S-adenosyl-L-homocysteine + H(+)</text>
        <dbReference type="Rhea" id="RHEA:43156"/>
        <dbReference type="Rhea" id="RHEA-COMP:10367"/>
        <dbReference type="Rhea" id="RHEA-COMP:10368"/>
        <dbReference type="ChEBI" id="CHEBI:15378"/>
        <dbReference type="ChEBI" id="CHEBI:57856"/>
        <dbReference type="ChEBI" id="CHEBI:59789"/>
        <dbReference type="ChEBI" id="CHEBI:73542"/>
        <dbReference type="ChEBI" id="CHEBI:74269"/>
        <dbReference type="EC" id="2.1.1.221"/>
    </reaction>
</comment>
<dbReference type="Gene3D" id="3.40.1280.30">
    <property type="match status" value="1"/>
</dbReference>
<evidence type="ECO:0000256" key="8">
    <source>
        <dbReference type="ARBA" id="ARBA00048434"/>
    </source>
</evidence>
<evidence type="ECO:0000313" key="11">
    <source>
        <dbReference type="EMBL" id="RMY59734.1"/>
    </source>
</evidence>
<feature type="region of interest" description="Disordered" evidence="9">
    <location>
        <begin position="1"/>
        <end position="157"/>
    </location>
</feature>
<feature type="region of interest" description="Disordered" evidence="9">
    <location>
        <begin position="249"/>
        <end position="320"/>
    </location>
</feature>
<dbReference type="PANTHER" id="PTHR13563">
    <property type="entry name" value="TRNA (GUANINE-9-) METHYLTRANSFERASE"/>
    <property type="match status" value="1"/>
</dbReference>
<feature type="domain" description="SAM-dependent MTase TRM10-type" evidence="10">
    <location>
        <begin position="152"/>
        <end position="452"/>
    </location>
</feature>
<name>A0A3M7D601_HORWE</name>
<evidence type="ECO:0000313" key="12">
    <source>
        <dbReference type="Proteomes" id="UP000269276"/>
    </source>
</evidence>
<dbReference type="GO" id="GO:0000049">
    <property type="term" value="F:tRNA binding"/>
    <property type="evidence" value="ECO:0007669"/>
    <property type="project" value="TreeGrafter"/>
</dbReference>
<feature type="compositionally biased region" description="Basic and acidic residues" evidence="9">
    <location>
        <begin position="452"/>
        <end position="463"/>
    </location>
</feature>
<dbReference type="InterPro" id="IPR007356">
    <property type="entry name" value="tRNA_m1G_MeTrfase_euk"/>
</dbReference>
<reference evidence="11 12" key="1">
    <citation type="journal article" date="2018" name="BMC Genomics">
        <title>Genomic evidence for intraspecific hybridization in a clonal and extremely halotolerant yeast.</title>
        <authorList>
            <person name="Gostincar C."/>
            <person name="Stajich J.E."/>
            <person name="Zupancic J."/>
            <person name="Zalar P."/>
            <person name="Gunde-Cimerman N."/>
        </authorList>
    </citation>
    <scope>NUCLEOTIDE SEQUENCE [LARGE SCALE GENOMIC DNA]</scope>
    <source>
        <strain evidence="11 12">EXF-2682</strain>
    </source>
</reference>
<evidence type="ECO:0000256" key="1">
    <source>
        <dbReference type="ARBA" id="ARBA00012797"/>
    </source>
</evidence>
<keyword evidence="3" id="KW-0489">Methyltransferase</keyword>
<evidence type="ECO:0000256" key="4">
    <source>
        <dbReference type="ARBA" id="ARBA00022679"/>
    </source>
</evidence>
<keyword evidence="4" id="KW-0808">Transferase</keyword>
<evidence type="ECO:0000256" key="6">
    <source>
        <dbReference type="ARBA" id="ARBA00031792"/>
    </source>
</evidence>
<sequence length="496" mass="55465">MTNIAMSEEHRPNKVRKLNGDGPSEFSAPQQENGPDPILMASETGIGQNRKSGNETKSLKRGENENSEASPDHEDPGSATAAEGDGKKAQQQFFDDAGNPISKNQAKKLRKKAEWEAGREDRKVIRKEKMTARKERKRAARDSAAPPQPETVKAKPQRSVQLPITFLLDCDFDDLMRDNERISLASQITRCYSDNKNSLFRAHLTVCSFGGQLRKRFDTILTHYTGWRGVRFLDEDFILASEMAKGWMLGEGGRKGNGKENETKKTGIGANEQTISAEGIEEAKATTKETKPNSEDKAESNRETQPQSQQSRKPETEGGQFKGVFSKYADLADSDKKKLQEEGEVVYLTSDSPHTLTEMKPYSTYVIGGLVDKNREKGICYKRACEAAEKCKAEGRKMEVKTAKLPIGEYLEMSSRKVLATNHVNEIMLKWLECGDWGEAFMRVIPKRKGGKLREEEEKAAQEKEDEVEDEVEDEGLNECNDEVVEDAGESGDHEA</sequence>
<feature type="compositionally biased region" description="Acidic residues" evidence="9">
    <location>
        <begin position="464"/>
        <end position="490"/>
    </location>
</feature>
<dbReference type="InterPro" id="IPR028564">
    <property type="entry name" value="MT_TRM10-typ"/>
</dbReference>
<dbReference type="GO" id="GO:0005634">
    <property type="term" value="C:nucleus"/>
    <property type="evidence" value="ECO:0007669"/>
    <property type="project" value="TreeGrafter"/>
</dbReference>
<dbReference type="PROSITE" id="PS51675">
    <property type="entry name" value="SAM_MT_TRM10"/>
    <property type="match status" value="1"/>
</dbReference>
<proteinExistence type="predicted"/>
<evidence type="ECO:0000256" key="7">
    <source>
        <dbReference type="ARBA" id="ARBA00032166"/>
    </source>
</evidence>
<evidence type="ECO:0000256" key="2">
    <source>
        <dbReference type="ARBA" id="ARBA00020451"/>
    </source>
</evidence>
<evidence type="ECO:0000256" key="5">
    <source>
        <dbReference type="ARBA" id="ARBA00022691"/>
    </source>
</evidence>
<dbReference type="Proteomes" id="UP000269276">
    <property type="component" value="Unassembled WGS sequence"/>
</dbReference>
<feature type="compositionally biased region" description="Basic and acidic residues" evidence="9">
    <location>
        <begin position="52"/>
        <end position="76"/>
    </location>
</feature>
<organism evidence="11 12">
    <name type="scientific">Hortaea werneckii</name>
    <name type="common">Black yeast</name>
    <name type="synonym">Cladosporium werneckii</name>
    <dbReference type="NCBI Taxonomy" id="91943"/>
    <lineage>
        <taxon>Eukaryota</taxon>
        <taxon>Fungi</taxon>
        <taxon>Dikarya</taxon>
        <taxon>Ascomycota</taxon>
        <taxon>Pezizomycotina</taxon>
        <taxon>Dothideomycetes</taxon>
        <taxon>Dothideomycetidae</taxon>
        <taxon>Mycosphaerellales</taxon>
        <taxon>Teratosphaeriaceae</taxon>
        <taxon>Hortaea</taxon>
    </lineage>
</organism>
<evidence type="ECO:0000259" key="10">
    <source>
        <dbReference type="PROSITE" id="PS51675"/>
    </source>
</evidence>
<dbReference type="CDD" id="cd18089">
    <property type="entry name" value="SPOUT_Trm10-like"/>
    <property type="match status" value="1"/>
</dbReference>
<evidence type="ECO:0000256" key="3">
    <source>
        <dbReference type="ARBA" id="ARBA00022603"/>
    </source>
</evidence>
<comment type="caution">
    <text evidence="11">The sequence shown here is derived from an EMBL/GenBank/DDBJ whole genome shotgun (WGS) entry which is preliminary data.</text>
</comment>
<dbReference type="GO" id="GO:0002939">
    <property type="term" value="P:tRNA N1-guanine methylation"/>
    <property type="evidence" value="ECO:0007669"/>
    <property type="project" value="TreeGrafter"/>
</dbReference>
<dbReference type="OrthoDB" id="278300at2759"/>
<dbReference type="VEuPathDB" id="FungiDB:BTJ68_00050"/>
<feature type="region of interest" description="Disordered" evidence="9">
    <location>
        <begin position="450"/>
        <end position="496"/>
    </location>
</feature>
<accession>A0A3M7D601</accession>
<protein>
    <recommendedName>
        <fullName evidence="2">tRNA (guanine(9)-N1)-methyltransferase</fullName>
        <ecNumber evidence="1">2.1.1.221</ecNumber>
    </recommendedName>
    <alternativeName>
        <fullName evidence="7">tRNA methyltransferase 10</fullName>
    </alternativeName>
    <alternativeName>
        <fullName evidence="6">tRNA(m1G9)-methyltransferase</fullName>
    </alternativeName>
</protein>
<dbReference type="EC" id="2.1.1.221" evidence="1"/>
<evidence type="ECO:0000256" key="9">
    <source>
        <dbReference type="SAM" id="MobiDB-lite"/>
    </source>
</evidence>
<dbReference type="GO" id="GO:0052905">
    <property type="term" value="F:tRNA (guanosine(9)-N1)-methyltransferase activity"/>
    <property type="evidence" value="ECO:0007669"/>
    <property type="project" value="UniProtKB-EC"/>
</dbReference>
<dbReference type="PANTHER" id="PTHR13563:SF13">
    <property type="entry name" value="TRNA METHYLTRANSFERASE 10 HOMOLOG A"/>
    <property type="match status" value="1"/>
</dbReference>